<accession>A0AA36NI90</accession>
<keyword evidence="1" id="KW-0472">Membrane</keyword>
<organism evidence="2 3">
    <name type="scientific">Effrenium voratum</name>
    <dbReference type="NCBI Taxonomy" id="2562239"/>
    <lineage>
        <taxon>Eukaryota</taxon>
        <taxon>Sar</taxon>
        <taxon>Alveolata</taxon>
        <taxon>Dinophyceae</taxon>
        <taxon>Suessiales</taxon>
        <taxon>Symbiodiniaceae</taxon>
        <taxon>Effrenium</taxon>
    </lineage>
</organism>
<gene>
    <name evidence="2" type="ORF">EVOR1521_LOCUS29725</name>
</gene>
<proteinExistence type="predicted"/>
<evidence type="ECO:0000313" key="3">
    <source>
        <dbReference type="Proteomes" id="UP001178507"/>
    </source>
</evidence>
<feature type="transmembrane region" description="Helical" evidence="1">
    <location>
        <begin position="73"/>
        <end position="94"/>
    </location>
</feature>
<keyword evidence="1" id="KW-0812">Transmembrane</keyword>
<dbReference type="EMBL" id="CAUJNA010003709">
    <property type="protein sequence ID" value="CAJ1408232.1"/>
    <property type="molecule type" value="Genomic_DNA"/>
</dbReference>
<dbReference type="Proteomes" id="UP001178507">
    <property type="component" value="Unassembled WGS sequence"/>
</dbReference>
<name>A0AA36NI90_9DINO</name>
<protein>
    <submittedName>
        <fullName evidence="2">Uncharacterized protein</fullName>
    </submittedName>
</protein>
<reference evidence="2" key="1">
    <citation type="submission" date="2023-08" db="EMBL/GenBank/DDBJ databases">
        <authorList>
            <person name="Chen Y."/>
            <person name="Shah S."/>
            <person name="Dougan E. K."/>
            <person name="Thang M."/>
            <person name="Chan C."/>
        </authorList>
    </citation>
    <scope>NUCLEOTIDE SEQUENCE</scope>
</reference>
<evidence type="ECO:0000313" key="2">
    <source>
        <dbReference type="EMBL" id="CAJ1408232.1"/>
    </source>
</evidence>
<dbReference type="AlphaFoldDB" id="A0AA36NI90"/>
<keyword evidence="3" id="KW-1185">Reference proteome</keyword>
<sequence>MTPKAQELSWSASLNLKSKYAEEAQIQAFVVDSRIAHLEDIHAQKQCSFEASWQNFSERGQGRHHRVLSFAKLATGFFLCVQLFLGAVVMWRFFFFVDTGKLLSRVIVVKFILQDFPQQICIAAYLYAWYADNGLRCQMCLFHPNHCSRLRGR</sequence>
<comment type="caution">
    <text evidence="2">The sequence shown here is derived from an EMBL/GenBank/DDBJ whole genome shotgun (WGS) entry which is preliminary data.</text>
</comment>
<evidence type="ECO:0000256" key="1">
    <source>
        <dbReference type="SAM" id="Phobius"/>
    </source>
</evidence>
<keyword evidence="1" id="KW-1133">Transmembrane helix</keyword>